<feature type="region of interest" description="Disordered" evidence="11">
    <location>
        <begin position="1"/>
        <end position="130"/>
    </location>
</feature>
<feature type="region of interest" description="Disordered" evidence="11">
    <location>
        <begin position="368"/>
        <end position="396"/>
    </location>
</feature>
<dbReference type="GO" id="GO:0005524">
    <property type="term" value="F:ATP binding"/>
    <property type="evidence" value="ECO:0007669"/>
    <property type="project" value="UniProtKB-UniRule"/>
</dbReference>
<dbReference type="SMART" id="SM00220">
    <property type="entry name" value="S_TKc"/>
    <property type="match status" value="1"/>
</dbReference>
<dbReference type="AlphaFoldDB" id="A7VM54"/>
<dbReference type="GO" id="GO:0004674">
    <property type="term" value="F:protein serine/threonine kinase activity"/>
    <property type="evidence" value="ECO:0007669"/>
    <property type="project" value="UniProtKB-KW"/>
</dbReference>
<evidence type="ECO:0000256" key="11">
    <source>
        <dbReference type="SAM" id="MobiDB-lite"/>
    </source>
</evidence>
<evidence type="ECO:0000256" key="6">
    <source>
        <dbReference type="ARBA" id="ARBA00022840"/>
    </source>
</evidence>
<keyword evidence="2 10" id="KW-0723">Serine/threonine-protein kinase</keyword>
<feature type="binding site" evidence="9">
    <location>
        <position position="178"/>
    </location>
    <ligand>
        <name>ATP</name>
        <dbReference type="ChEBI" id="CHEBI:30616"/>
    </ligand>
</feature>
<keyword evidence="6 9" id="KW-0067">ATP-binding</keyword>
<feature type="compositionally biased region" description="Low complexity" evidence="11">
    <location>
        <begin position="368"/>
        <end position="378"/>
    </location>
</feature>
<dbReference type="InterPro" id="IPR008271">
    <property type="entry name" value="Ser/Thr_kinase_AS"/>
</dbReference>
<dbReference type="InterPro" id="IPR001245">
    <property type="entry name" value="Ser-Thr/Tyr_kinase_cat_dom"/>
</dbReference>
<gene>
    <name evidence="13" type="primary">CeRLK9</name>
</gene>
<evidence type="ECO:0000256" key="10">
    <source>
        <dbReference type="RuleBase" id="RU000304"/>
    </source>
</evidence>
<evidence type="ECO:0000259" key="12">
    <source>
        <dbReference type="PROSITE" id="PS50011"/>
    </source>
</evidence>
<keyword evidence="3" id="KW-0808">Transferase</keyword>
<dbReference type="Gene3D" id="1.10.510.10">
    <property type="entry name" value="Transferase(Phosphotransferase) domain 1"/>
    <property type="match status" value="1"/>
</dbReference>
<comment type="catalytic activity">
    <reaction evidence="8">
        <text>L-seryl-[protein] + ATP = O-phospho-L-seryl-[protein] + ADP + H(+)</text>
        <dbReference type="Rhea" id="RHEA:17989"/>
        <dbReference type="Rhea" id="RHEA-COMP:9863"/>
        <dbReference type="Rhea" id="RHEA-COMP:11604"/>
        <dbReference type="ChEBI" id="CHEBI:15378"/>
        <dbReference type="ChEBI" id="CHEBI:29999"/>
        <dbReference type="ChEBI" id="CHEBI:30616"/>
        <dbReference type="ChEBI" id="CHEBI:83421"/>
        <dbReference type="ChEBI" id="CHEBI:456216"/>
        <dbReference type="EC" id="2.7.11.1"/>
    </reaction>
</comment>
<evidence type="ECO:0000256" key="2">
    <source>
        <dbReference type="ARBA" id="ARBA00022527"/>
    </source>
</evidence>
<dbReference type="PROSITE" id="PS00107">
    <property type="entry name" value="PROTEIN_KINASE_ATP"/>
    <property type="match status" value="1"/>
</dbReference>
<keyword evidence="13" id="KW-0675">Receptor</keyword>
<comment type="catalytic activity">
    <reaction evidence="7">
        <text>L-threonyl-[protein] + ATP = O-phospho-L-threonyl-[protein] + ADP + H(+)</text>
        <dbReference type="Rhea" id="RHEA:46608"/>
        <dbReference type="Rhea" id="RHEA-COMP:11060"/>
        <dbReference type="Rhea" id="RHEA-COMP:11605"/>
        <dbReference type="ChEBI" id="CHEBI:15378"/>
        <dbReference type="ChEBI" id="CHEBI:30013"/>
        <dbReference type="ChEBI" id="CHEBI:30616"/>
        <dbReference type="ChEBI" id="CHEBI:61977"/>
        <dbReference type="ChEBI" id="CHEBI:456216"/>
        <dbReference type="EC" id="2.7.11.1"/>
    </reaction>
</comment>
<evidence type="ECO:0000256" key="3">
    <source>
        <dbReference type="ARBA" id="ARBA00022679"/>
    </source>
</evidence>
<sequence>MGGCLTVEVVASEEDFPLPAKSPRQKPGGGGAAPLSPAKGVGAESKPIRREGDGKGGRGKGGRDPGGGNGKRGGGGADSPSHLREVSSSVSATTSSCGSTFSRMPVCVTSSAASASSSDGREREGTNGGLRRFRLSELRAATSSFSQNNFLGEGSFGQVFRGRLKHGGAGEGVEVAVKRLNPDSQQGMDEWLAEIVLLRKLNHPHLVNLMGYCSERKEALLVYELCDNGSLDDHLFPSDTSQVMDWNTRVRVAQGTAEALLYLHENRIIHRDLKPSNILLDKGMQARVTDFGMAKQCMGSATHVSTRVMGTLGYLDPEYMETGFLREKSDVYSFGVILLQLLTGREAASDTNQAALIDWMLPQLQISSSPSSQSLSTQPSPPSTSQPSSSPLRIDPSRWIDPVFEGRFSRSGAIVVAMIARQCVAEECDDRPDMADVVVAMKQVHCI</sequence>
<reference evidence="13" key="1">
    <citation type="journal article" date="2007" name="Gene">
        <title>Multiple receptor-like kinase cDNAs from liverwort Marchantia polymorpha and two charophycean green algae, Closterium ehrenbergii and Nitella axillaris: Extensive gene duplications and gene shufflings in the early evolution of streptophytes.</title>
        <authorList>
            <person name="Sasaki G."/>
            <person name="Katoh K."/>
            <person name="Hirose N."/>
            <person name="Suga H."/>
            <person name="Kuma K."/>
            <person name="Miyata T."/>
            <person name="Su Z.H."/>
        </authorList>
    </citation>
    <scope>NUCLEOTIDE SEQUENCE</scope>
    <source>
        <strain evidence="13">NIES-228</strain>
    </source>
</reference>
<keyword evidence="5 13" id="KW-0418">Kinase</keyword>
<dbReference type="PANTHER" id="PTHR47989:SF61">
    <property type="entry name" value="PROTEIN KINASE DOMAIN-CONTAINING PROTEIN"/>
    <property type="match status" value="1"/>
</dbReference>
<comment type="similarity">
    <text evidence="10">Belongs to the protein kinase superfamily.</text>
</comment>
<dbReference type="InterPro" id="IPR011009">
    <property type="entry name" value="Kinase-like_dom_sf"/>
</dbReference>
<dbReference type="PROSITE" id="PS50011">
    <property type="entry name" value="PROTEIN_KINASE_DOM"/>
    <property type="match status" value="1"/>
</dbReference>
<proteinExistence type="evidence at transcript level"/>
<dbReference type="InterPro" id="IPR000719">
    <property type="entry name" value="Prot_kinase_dom"/>
</dbReference>
<organism evidence="13">
    <name type="scientific">Closterium ehrenbergii</name>
    <name type="common">Green alga</name>
    <dbReference type="NCBI Taxonomy" id="102165"/>
    <lineage>
        <taxon>Eukaryota</taxon>
        <taxon>Viridiplantae</taxon>
        <taxon>Streptophyta</taxon>
        <taxon>Zygnematophyceae</taxon>
        <taxon>Zygnematophycidae</taxon>
        <taxon>Desmidiales</taxon>
        <taxon>Closteriaceae</taxon>
        <taxon>Closterium</taxon>
    </lineage>
</organism>
<feature type="domain" description="Protein kinase" evidence="12">
    <location>
        <begin position="145"/>
        <end position="447"/>
    </location>
</feature>
<dbReference type="EC" id="2.7.11.1" evidence="1"/>
<evidence type="ECO:0000256" key="5">
    <source>
        <dbReference type="ARBA" id="ARBA00022777"/>
    </source>
</evidence>
<dbReference type="FunFam" id="1.10.510.10:FF:001023">
    <property type="entry name" value="Os07g0541700 protein"/>
    <property type="match status" value="1"/>
</dbReference>
<evidence type="ECO:0000256" key="9">
    <source>
        <dbReference type="PROSITE-ProRule" id="PRU10141"/>
    </source>
</evidence>
<name>A7VM54_CLOEH</name>
<dbReference type="Gene3D" id="3.30.200.20">
    <property type="entry name" value="Phosphorylase Kinase, domain 1"/>
    <property type="match status" value="1"/>
</dbReference>
<accession>A7VM54</accession>
<dbReference type="EMBL" id="AB306560">
    <property type="protein sequence ID" value="BAF79971.1"/>
    <property type="molecule type" value="mRNA"/>
</dbReference>
<dbReference type="InterPro" id="IPR017441">
    <property type="entry name" value="Protein_kinase_ATP_BS"/>
</dbReference>
<evidence type="ECO:0000256" key="1">
    <source>
        <dbReference type="ARBA" id="ARBA00012513"/>
    </source>
</evidence>
<evidence type="ECO:0000256" key="4">
    <source>
        <dbReference type="ARBA" id="ARBA00022741"/>
    </source>
</evidence>
<keyword evidence="4 9" id="KW-0547">Nucleotide-binding</keyword>
<evidence type="ECO:0000313" key="13">
    <source>
        <dbReference type="EMBL" id="BAF79971.1"/>
    </source>
</evidence>
<protein>
    <recommendedName>
        <fullName evidence="1">non-specific serine/threonine protein kinase</fullName>
        <ecNumber evidence="1">2.7.11.1</ecNumber>
    </recommendedName>
</protein>
<evidence type="ECO:0000256" key="7">
    <source>
        <dbReference type="ARBA" id="ARBA00047899"/>
    </source>
</evidence>
<dbReference type="FunFam" id="3.30.200.20:FF:000039">
    <property type="entry name" value="receptor-like protein kinase FERONIA"/>
    <property type="match status" value="1"/>
</dbReference>
<evidence type="ECO:0000256" key="8">
    <source>
        <dbReference type="ARBA" id="ARBA00048679"/>
    </source>
</evidence>
<dbReference type="PROSITE" id="PS00108">
    <property type="entry name" value="PROTEIN_KINASE_ST"/>
    <property type="match status" value="1"/>
</dbReference>
<dbReference type="Pfam" id="PF07714">
    <property type="entry name" value="PK_Tyr_Ser-Thr"/>
    <property type="match status" value="1"/>
</dbReference>
<dbReference type="PANTHER" id="PTHR47989">
    <property type="entry name" value="OS01G0750732 PROTEIN"/>
    <property type="match status" value="1"/>
</dbReference>
<feature type="compositionally biased region" description="Gly residues" evidence="11">
    <location>
        <begin position="64"/>
        <end position="77"/>
    </location>
</feature>
<dbReference type="SUPFAM" id="SSF56112">
    <property type="entry name" value="Protein kinase-like (PK-like)"/>
    <property type="match status" value="1"/>
</dbReference>
<feature type="compositionally biased region" description="Low complexity" evidence="11">
    <location>
        <begin position="87"/>
        <end position="100"/>
    </location>
</feature>
<feature type="compositionally biased region" description="Basic and acidic residues" evidence="11">
    <location>
        <begin position="46"/>
        <end position="56"/>
    </location>
</feature>